<dbReference type="EMBL" id="PPWZ01000054">
    <property type="protein sequence ID" value="POH36510.1"/>
    <property type="molecule type" value="Genomic_DNA"/>
</dbReference>
<proteinExistence type="predicted"/>
<protein>
    <submittedName>
        <fullName evidence="1">Uncharacterized protein</fullName>
    </submittedName>
</protein>
<name>A0A2P4R5M1_9LACO</name>
<evidence type="ECO:0000313" key="1">
    <source>
        <dbReference type="EMBL" id="POH36510.1"/>
    </source>
</evidence>
<comment type="caution">
    <text evidence="1">The sequence shown here is derived from an EMBL/GenBank/DDBJ whole genome shotgun (WGS) entry which is preliminary data.</text>
</comment>
<sequence length="96" mass="11296">MPPVMFSVVTKYHKGRHSLFLCNSEIFYAFTQDILRSPSECHDDTLQFILEKQREFNHKEIFYKQLQKTTATMVDSLEHSQSDLEDLINKLGDINN</sequence>
<dbReference type="AlphaFoldDB" id="A0A2P4R5M1"/>
<accession>A0A2P4R5M1</accession>
<organism evidence="1">
    <name type="scientific">Companilactobacillus formosensis</name>
    <dbReference type="NCBI Taxonomy" id="1617889"/>
    <lineage>
        <taxon>Bacteria</taxon>
        <taxon>Bacillati</taxon>
        <taxon>Bacillota</taxon>
        <taxon>Bacilli</taxon>
        <taxon>Lactobacillales</taxon>
        <taxon>Lactobacillaceae</taxon>
        <taxon>Companilactobacillus</taxon>
    </lineage>
</organism>
<gene>
    <name evidence="1" type="ORF">C2R26_07840</name>
</gene>
<reference evidence="1" key="1">
    <citation type="submission" date="2018-01" db="EMBL/GenBank/DDBJ databases">
        <title>Genome sequnecing of Lactobacillus formosensis KACC 18721.</title>
        <authorList>
            <person name="Kim S.-J."/>
            <person name="Heo J."/>
        </authorList>
    </citation>
    <scope>NUCLEOTIDE SEQUENCE</scope>
    <source>
        <strain evidence="1">KACC 18721</strain>
    </source>
</reference>